<dbReference type="EMBL" id="HBIE01016152">
    <property type="protein sequence ID" value="CAE0310103.1"/>
    <property type="molecule type" value="Transcribed_RNA"/>
</dbReference>
<dbReference type="PRINTS" id="PR01653">
    <property type="entry name" value="TCTPROTEIN"/>
</dbReference>
<dbReference type="GO" id="GO:0005509">
    <property type="term" value="F:calcium ion binding"/>
    <property type="evidence" value="ECO:0007669"/>
    <property type="project" value="TreeGrafter"/>
</dbReference>
<dbReference type="SUPFAM" id="SSF51316">
    <property type="entry name" value="Mss4-like"/>
    <property type="match status" value="1"/>
</dbReference>
<comment type="similarity">
    <text evidence="1">Belongs to the TCTP family.</text>
</comment>
<proteinExistence type="inferred from homology"/>
<dbReference type="Pfam" id="PF00838">
    <property type="entry name" value="TCTP"/>
    <property type="match status" value="1"/>
</dbReference>
<evidence type="ECO:0000313" key="3">
    <source>
        <dbReference type="EMBL" id="CAE0310103.1"/>
    </source>
</evidence>
<dbReference type="PROSITE" id="PS51797">
    <property type="entry name" value="TCTP_3"/>
    <property type="match status" value="1"/>
</dbReference>
<evidence type="ECO:0000256" key="1">
    <source>
        <dbReference type="PROSITE-ProRule" id="PRU01133"/>
    </source>
</evidence>
<dbReference type="PANTHER" id="PTHR11991:SF0">
    <property type="entry name" value="TRANSLATIONALLY-CONTROLLED TUMOR PROTEIN"/>
    <property type="match status" value="1"/>
</dbReference>
<feature type="domain" description="TCTP" evidence="2">
    <location>
        <begin position="1"/>
        <end position="165"/>
    </location>
</feature>
<sequence>MKVFIDYISGDEFLSDSFPHEITMNDACIEAKAKYVTKGAETVMIATDEEEEDQEGETVVDIQDKFDLQEVQGFTKADFMTWARGYLGKVTQKLKDLGKDERVPEFKKGATQLVKLIAANFAEMQIFAGQRNDFEGAFCFAYQKNQEDEGPTFLFFKDGLKEQKF</sequence>
<name>A0A7S3I1B8_9SPIT</name>
<dbReference type="Gene3D" id="2.170.150.10">
    <property type="entry name" value="Metal Binding Protein, Guanine Nucleotide Exchange Factor, Chain A"/>
    <property type="match status" value="1"/>
</dbReference>
<dbReference type="GO" id="GO:0005737">
    <property type="term" value="C:cytoplasm"/>
    <property type="evidence" value="ECO:0007669"/>
    <property type="project" value="TreeGrafter"/>
</dbReference>
<dbReference type="InterPro" id="IPR034737">
    <property type="entry name" value="TCTP"/>
</dbReference>
<organism evidence="3">
    <name type="scientific">Favella ehrenbergii</name>
    <dbReference type="NCBI Taxonomy" id="182087"/>
    <lineage>
        <taxon>Eukaryota</taxon>
        <taxon>Sar</taxon>
        <taxon>Alveolata</taxon>
        <taxon>Ciliophora</taxon>
        <taxon>Intramacronucleata</taxon>
        <taxon>Spirotrichea</taxon>
        <taxon>Choreotrichia</taxon>
        <taxon>Tintinnida</taxon>
        <taxon>Xystonellidae</taxon>
        <taxon>Favella</taxon>
    </lineage>
</organism>
<dbReference type="InterPro" id="IPR011057">
    <property type="entry name" value="Mss4-like_sf"/>
</dbReference>
<dbReference type="InterPro" id="IPR011323">
    <property type="entry name" value="Mss4/transl-control_tumour"/>
</dbReference>
<dbReference type="AlphaFoldDB" id="A0A7S3I1B8"/>
<dbReference type="PANTHER" id="PTHR11991">
    <property type="entry name" value="TRANSLATIONALLY CONTROLLED TUMOR PROTEIN-RELATED"/>
    <property type="match status" value="1"/>
</dbReference>
<gene>
    <name evidence="3" type="ORF">FEHR0123_LOCUS5019</name>
</gene>
<accession>A0A7S3I1B8</accession>
<evidence type="ECO:0000259" key="2">
    <source>
        <dbReference type="PROSITE" id="PS51797"/>
    </source>
</evidence>
<dbReference type="InterPro" id="IPR018105">
    <property type="entry name" value="Translational_control_tumour_p"/>
</dbReference>
<protein>
    <recommendedName>
        <fullName evidence="2">TCTP domain-containing protein</fullName>
    </recommendedName>
</protein>
<reference evidence="3" key="1">
    <citation type="submission" date="2021-01" db="EMBL/GenBank/DDBJ databases">
        <authorList>
            <person name="Corre E."/>
            <person name="Pelletier E."/>
            <person name="Niang G."/>
            <person name="Scheremetjew M."/>
            <person name="Finn R."/>
            <person name="Kale V."/>
            <person name="Holt S."/>
            <person name="Cochrane G."/>
            <person name="Meng A."/>
            <person name="Brown T."/>
            <person name="Cohen L."/>
        </authorList>
    </citation>
    <scope>NUCLEOTIDE SEQUENCE</scope>
    <source>
        <strain evidence="3">Fehren 1</strain>
    </source>
</reference>